<evidence type="ECO:0000313" key="9">
    <source>
        <dbReference type="EMBL" id="PHT81403.1"/>
    </source>
</evidence>
<dbReference type="PANTHER" id="PTHR13140">
    <property type="entry name" value="MYOSIN"/>
    <property type="match status" value="1"/>
</dbReference>
<evidence type="ECO:0000256" key="4">
    <source>
        <dbReference type="ARBA" id="ARBA00023175"/>
    </source>
</evidence>
<accession>A0A2G2ZHE6</accession>
<dbReference type="AlphaFoldDB" id="A0A2G2ZHE6"/>
<evidence type="ECO:0000256" key="5">
    <source>
        <dbReference type="ARBA" id="ARBA00023203"/>
    </source>
</evidence>
<dbReference type="SUPFAM" id="SSF52540">
    <property type="entry name" value="P-loop containing nucleoside triphosphate hydrolases"/>
    <property type="match status" value="1"/>
</dbReference>
<comment type="similarity">
    <text evidence="6">Belongs to the TRAFAC class myosin-kinesin ATPase superfamily. Myosin family.</text>
</comment>
<protein>
    <recommendedName>
        <fullName evidence="8">Myosin motor domain-containing protein</fullName>
    </recommendedName>
</protein>
<evidence type="ECO:0000256" key="6">
    <source>
        <dbReference type="PROSITE-ProRule" id="PRU00782"/>
    </source>
</evidence>
<evidence type="ECO:0000313" key="10">
    <source>
        <dbReference type="Proteomes" id="UP000222542"/>
    </source>
</evidence>
<evidence type="ECO:0000256" key="3">
    <source>
        <dbReference type="ARBA" id="ARBA00023123"/>
    </source>
</evidence>
<evidence type="ECO:0000256" key="2">
    <source>
        <dbReference type="ARBA" id="ARBA00022840"/>
    </source>
</evidence>
<reference evidence="9 10" key="2">
    <citation type="journal article" date="2017" name="Genome Biol.">
        <title>New reference genome sequences of hot pepper reveal the massive evolution of plant disease-resistance genes by retroduplication.</title>
        <authorList>
            <person name="Kim S."/>
            <person name="Park J."/>
            <person name="Yeom S.I."/>
            <person name="Kim Y.M."/>
            <person name="Seo E."/>
            <person name="Kim K.T."/>
            <person name="Kim M.S."/>
            <person name="Lee J.M."/>
            <person name="Cheong K."/>
            <person name="Shin H.S."/>
            <person name="Kim S.B."/>
            <person name="Han K."/>
            <person name="Lee J."/>
            <person name="Park M."/>
            <person name="Lee H.A."/>
            <person name="Lee H.Y."/>
            <person name="Lee Y."/>
            <person name="Oh S."/>
            <person name="Lee J.H."/>
            <person name="Choi E."/>
            <person name="Choi E."/>
            <person name="Lee S.E."/>
            <person name="Jeon J."/>
            <person name="Kim H."/>
            <person name="Choi G."/>
            <person name="Song H."/>
            <person name="Lee J."/>
            <person name="Lee S.C."/>
            <person name="Kwon J.K."/>
            <person name="Lee H.Y."/>
            <person name="Koo N."/>
            <person name="Hong Y."/>
            <person name="Kim R.W."/>
            <person name="Kang W.H."/>
            <person name="Huh J.H."/>
            <person name="Kang B.C."/>
            <person name="Yang T.J."/>
            <person name="Lee Y.H."/>
            <person name="Bennetzen J.L."/>
            <person name="Choi D."/>
        </authorList>
    </citation>
    <scope>NUCLEOTIDE SEQUENCE [LARGE SCALE GENOMIC DNA]</scope>
    <source>
        <strain evidence="10">cv. CM334</strain>
    </source>
</reference>
<comment type="caution">
    <text evidence="9">The sequence shown here is derived from an EMBL/GenBank/DDBJ whole genome shotgun (WGS) entry which is preliminary data.</text>
</comment>
<organism evidence="9 10">
    <name type="scientific">Capsicum annuum</name>
    <name type="common">Capsicum pepper</name>
    <dbReference type="NCBI Taxonomy" id="4072"/>
    <lineage>
        <taxon>Eukaryota</taxon>
        <taxon>Viridiplantae</taxon>
        <taxon>Streptophyta</taxon>
        <taxon>Embryophyta</taxon>
        <taxon>Tracheophyta</taxon>
        <taxon>Spermatophyta</taxon>
        <taxon>Magnoliopsida</taxon>
        <taxon>eudicotyledons</taxon>
        <taxon>Gunneridae</taxon>
        <taxon>Pentapetalae</taxon>
        <taxon>asterids</taxon>
        <taxon>lamiids</taxon>
        <taxon>Solanales</taxon>
        <taxon>Solanaceae</taxon>
        <taxon>Solanoideae</taxon>
        <taxon>Capsiceae</taxon>
        <taxon>Capsicum</taxon>
    </lineage>
</organism>
<dbReference type="GO" id="GO:0005524">
    <property type="term" value="F:ATP binding"/>
    <property type="evidence" value="ECO:0007669"/>
    <property type="project" value="UniProtKB-UniRule"/>
</dbReference>
<gene>
    <name evidence="9" type="ORF">T459_14418</name>
</gene>
<dbReference type="Gene3D" id="3.40.850.10">
    <property type="entry name" value="Kinesin motor domain"/>
    <property type="match status" value="1"/>
</dbReference>
<dbReference type="GO" id="GO:0003774">
    <property type="term" value="F:cytoskeletal motor activity"/>
    <property type="evidence" value="ECO:0007669"/>
    <property type="project" value="UniProtKB-UniRule"/>
</dbReference>
<reference evidence="9 10" key="1">
    <citation type="journal article" date="2014" name="Nat. Genet.">
        <title>Genome sequence of the hot pepper provides insights into the evolution of pungency in Capsicum species.</title>
        <authorList>
            <person name="Kim S."/>
            <person name="Park M."/>
            <person name="Yeom S.I."/>
            <person name="Kim Y.M."/>
            <person name="Lee J.M."/>
            <person name="Lee H.A."/>
            <person name="Seo E."/>
            <person name="Choi J."/>
            <person name="Cheong K."/>
            <person name="Kim K.T."/>
            <person name="Jung K."/>
            <person name="Lee G.W."/>
            <person name="Oh S.K."/>
            <person name="Bae C."/>
            <person name="Kim S.B."/>
            <person name="Lee H.Y."/>
            <person name="Kim S.Y."/>
            <person name="Kim M.S."/>
            <person name="Kang B.C."/>
            <person name="Jo Y.D."/>
            <person name="Yang H.B."/>
            <person name="Jeong H.J."/>
            <person name="Kang W.H."/>
            <person name="Kwon J.K."/>
            <person name="Shin C."/>
            <person name="Lim J.Y."/>
            <person name="Park J.H."/>
            <person name="Huh J.H."/>
            <person name="Kim J.S."/>
            <person name="Kim B.D."/>
            <person name="Cohen O."/>
            <person name="Paran I."/>
            <person name="Suh M.C."/>
            <person name="Lee S.B."/>
            <person name="Kim Y.K."/>
            <person name="Shin Y."/>
            <person name="Noh S.J."/>
            <person name="Park J."/>
            <person name="Seo Y.S."/>
            <person name="Kwon S.Y."/>
            <person name="Kim H.A."/>
            <person name="Park J.M."/>
            <person name="Kim H.J."/>
            <person name="Choi S.B."/>
            <person name="Bosland P.W."/>
            <person name="Reeves G."/>
            <person name="Jo S.H."/>
            <person name="Lee B.W."/>
            <person name="Cho H.T."/>
            <person name="Choi H.S."/>
            <person name="Lee M.S."/>
            <person name="Yu Y."/>
            <person name="Do Choi Y."/>
            <person name="Park B.S."/>
            <person name="van Deynze A."/>
            <person name="Ashrafi H."/>
            <person name="Hill T."/>
            <person name="Kim W.T."/>
            <person name="Pai H.S."/>
            <person name="Ahn H.K."/>
            <person name="Yeam I."/>
            <person name="Giovannoni J.J."/>
            <person name="Rose J.K."/>
            <person name="Sorensen I."/>
            <person name="Lee S.J."/>
            <person name="Kim R.W."/>
            <person name="Choi I.Y."/>
            <person name="Choi B.S."/>
            <person name="Lim J.S."/>
            <person name="Lee Y.H."/>
            <person name="Choi D."/>
        </authorList>
    </citation>
    <scope>NUCLEOTIDE SEQUENCE [LARGE SCALE GENOMIC DNA]</scope>
    <source>
        <strain evidence="10">cv. CM334</strain>
    </source>
</reference>
<dbReference type="InterPro" id="IPR036961">
    <property type="entry name" value="Kinesin_motor_dom_sf"/>
</dbReference>
<dbReference type="Pfam" id="PF00063">
    <property type="entry name" value="Myosin_head"/>
    <property type="match status" value="1"/>
</dbReference>
<comment type="caution">
    <text evidence="6">Lacks conserved residue(s) required for the propagation of feature annotation.</text>
</comment>
<dbReference type="Gene3D" id="3.60.120.10">
    <property type="entry name" value="Anthranilate synthase"/>
    <property type="match status" value="1"/>
</dbReference>
<keyword evidence="5 6" id="KW-0009">Actin-binding</keyword>
<keyword evidence="1 6" id="KW-0547">Nucleotide-binding</keyword>
<evidence type="ECO:0000256" key="1">
    <source>
        <dbReference type="ARBA" id="ARBA00022741"/>
    </source>
</evidence>
<dbReference type="InterPro" id="IPR027417">
    <property type="entry name" value="P-loop_NTPase"/>
</dbReference>
<keyword evidence="3 6" id="KW-0518">Myosin</keyword>
<evidence type="ECO:0000259" key="8">
    <source>
        <dbReference type="PROSITE" id="PS51456"/>
    </source>
</evidence>
<feature type="domain" description="Myosin motor" evidence="8">
    <location>
        <begin position="1"/>
        <end position="509"/>
    </location>
</feature>
<dbReference type="STRING" id="4072.A0A2G2ZHE6"/>
<feature type="region of interest" description="Disordered" evidence="7">
    <location>
        <begin position="259"/>
        <end position="281"/>
    </location>
</feature>
<feature type="binding site" evidence="6">
    <location>
        <begin position="371"/>
        <end position="378"/>
    </location>
    <ligand>
        <name>ATP</name>
        <dbReference type="ChEBI" id="CHEBI:30616"/>
    </ligand>
</feature>
<name>A0A2G2ZHE6_CAPAN</name>
<dbReference type="Gramene" id="PHT81403">
    <property type="protein sequence ID" value="PHT81403"/>
    <property type="gene ID" value="T459_14418"/>
</dbReference>
<dbReference type="EMBL" id="AYRZ02000005">
    <property type="protein sequence ID" value="PHT81403.1"/>
    <property type="molecule type" value="Genomic_DNA"/>
</dbReference>
<dbReference type="InterPro" id="IPR005801">
    <property type="entry name" value="ADC_synthase"/>
</dbReference>
<evidence type="ECO:0000256" key="7">
    <source>
        <dbReference type="SAM" id="MobiDB-lite"/>
    </source>
</evidence>
<dbReference type="GO" id="GO:0016459">
    <property type="term" value="C:myosin complex"/>
    <property type="evidence" value="ECO:0007669"/>
    <property type="project" value="UniProtKB-KW"/>
</dbReference>
<dbReference type="PANTHER" id="PTHR13140:SF769">
    <property type="entry name" value="MYOSIN-2-LIKE ISOFORM X1"/>
    <property type="match status" value="1"/>
</dbReference>
<dbReference type="PROSITE" id="PS51456">
    <property type="entry name" value="MYOSIN_MOTOR"/>
    <property type="match status" value="1"/>
</dbReference>
<proteinExistence type="inferred from homology"/>
<keyword evidence="4 6" id="KW-0505">Motor protein</keyword>
<dbReference type="GO" id="GO:0003779">
    <property type="term" value="F:actin binding"/>
    <property type="evidence" value="ECO:0007669"/>
    <property type="project" value="UniProtKB-KW"/>
</dbReference>
<keyword evidence="10" id="KW-1185">Reference proteome</keyword>
<dbReference type="InterPro" id="IPR001609">
    <property type="entry name" value="Myosin_head_motor_dom-like"/>
</dbReference>
<keyword evidence="2 6" id="KW-0067">ATP-binding</keyword>
<dbReference type="Proteomes" id="UP000222542">
    <property type="component" value="Unassembled WGS sequence"/>
</dbReference>
<sequence length="509" mass="58308">MIMRIKVIRSEDGIMFSQEHYVEKLLKKFECWEVYVVDDSVKFKEAVKHGNLIPRYWSIFSDHLTPVLAYCYLVKEDDRESPSFLFDVIEAQPIMEIVAKENMVTIVDHFEGSRTEEFLEDPMINPHKIMEKWKPQCIDELPEAFCVQTDGDVCSGEEVSYNLSTRNEISFLTFARIRPPQNCRGTHRLEQKHFATSGVDFLHRVRRTARAGQPGLVTSLYKESNHNLVAAIMDETAGWPNEQESDLGVPKCELLETPNIGAFRPPNTEESETSASLDQSRERSMNFVLRDAICDQIRASRRSLGEQDASENSKAIGISRPRFVDQHVRQQRALQQLGMMQPHAWRPQRGLPETFVSVLRSWLSEYFLHSGVSGSGKTKTAKFAIGYLVMISGGNNKERLTEIYFSAEGGIAVLTNKHSRVVQLARGERSCHIFYQLCPGAPSALRDKLKLKGASEYNFLNQTESLVIHNVDDAKKFHMLVKALTLWGFLKETKNMLFRWLRLCYGWET</sequence>
<dbReference type="Gene3D" id="3.40.50.300">
    <property type="entry name" value="P-loop containing nucleotide triphosphate hydrolases"/>
    <property type="match status" value="1"/>
</dbReference>